<protein>
    <submittedName>
        <fullName evidence="2">Uncharacterized protein</fullName>
    </submittedName>
</protein>
<name>X1EVX1_9ZZZZ</name>
<feature type="non-terminal residue" evidence="2">
    <location>
        <position position="38"/>
    </location>
</feature>
<evidence type="ECO:0000313" key="2">
    <source>
        <dbReference type="EMBL" id="GAH21329.1"/>
    </source>
</evidence>
<proteinExistence type="predicted"/>
<accession>X1EVX1</accession>
<dbReference type="AlphaFoldDB" id="X1EVX1"/>
<organism evidence="2">
    <name type="scientific">marine sediment metagenome</name>
    <dbReference type="NCBI Taxonomy" id="412755"/>
    <lineage>
        <taxon>unclassified sequences</taxon>
        <taxon>metagenomes</taxon>
        <taxon>ecological metagenomes</taxon>
    </lineage>
</organism>
<reference evidence="2" key="1">
    <citation type="journal article" date="2014" name="Front. Microbiol.">
        <title>High frequency of phylogenetically diverse reductive dehalogenase-homologous genes in deep subseafloor sedimentary metagenomes.</title>
        <authorList>
            <person name="Kawai M."/>
            <person name="Futagami T."/>
            <person name="Toyoda A."/>
            <person name="Takaki Y."/>
            <person name="Nishi S."/>
            <person name="Hori S."/>
            <person name="Arai W."/>
            <person name="Tsubouchi T."/>
            <person name="Morono Y."/>
            <person name="Uchiyama I."/>
            <person name="Ito T."/>
            <person name="Fujiyama A."/>
            <person name="Inagaki F."/>
            <person name="Takami H."/>
        </authorList>
    </citation>
    <scope>NUCLEOTIDE SEQUENCE</scope>
    <source>
        <strain evidence="2">Expedition CK06-06</strain>
    </source>
</reference>
<feature type="non-terminal residue" evidence="2">
    <location>
        <position position="1"/>
    </location>
</feature>
<keyword evidence="1" id="KW-0812">Transmembrane</keyword>
<evidence type="ECO:0000256" key="1">
    <source>
        <dbReference type="SAM" id="Phobius"/>
    </source>
</evidence>
<feature type="transmembrane region" description="Helical" evidence="1">
    <location>
        <begin position="6"/>
        <end position="27"/>
    </location>
</feature>
<dbReference type="EMBL" id="BART01042207">
    <property type="protein sequence ID" value="GAH21329.1"/>
    <property type="molecule type" value="Genomic_DNA"/>
</dbReference>
<keyword evidence="1" id="KW-1133">Transmembrane helix</keyword>
<gene>
    <name evidence="2" type="ORF">S01H4_67271</name>
</gene>
<keyword evidence="1" id="KW-0472">Membrane</keyword>
<comment type="caution">
    <text evidence="2">The sequence shown here is derived from an EMBL/GenBank/DDBJ whole genome shotgun (WGS) entry which is preliminary data.</text>
</comment>
<sequence length="38" mass="4165">KKLLYGMVLPLVAITLVMAGLIAYYGLIQTEVTIERAV</sequence>